<reference evidence="5" key="1">
    <citation type="journal article" date="1997" name="Nucleic Acids Res.">
        <title>tRNAscan-SE: a program for improved detection of transfer RNA genes in genomic sequence.</title>
        <authorList>
            <person name="Lowe T.M."/>
            <person name="Eddy S.R."/>
        </authorList>
    </citation>
    <scope>NUCLEOTIDE SEQUENCE [LARGE SCALE GENOMIC DNA]</scope>
</reference>
<feature type="region of interest" description="Disordered" evidence="3">
    <location>
        <begin position="239"/>
        <end position="259"/>
    </location>
</feature>
<feature type="domain" description="Maelstrom" evidence="4">
    <location>
        <begin position="99"/>
        <end position="244"/>
    </location>
</feature>
<evidence type="ECO:0000256" key="3">
    <source>
        <dbReference type="SAM" id="MobiDB-lite"/>
    </source>
</evidence>
<dbReference type="GeneID" id="108613806"/>
<dbReference type="Proteomes" id="UP000694904">
    <property type="component" value="Chromosome 4"/>
</dbReference>
<protein>
    <submittedName>
        <fullName evidence="6">Uncharacterized protein LOC108613806</fullName>
    </submittedName>
</protein>
<feature type="region of interest" description="Disordered" evidence="3">
    <location>
        <begin position="435"/>
        <end position="542"/>
    </location>
</feature>
<proteinExistence type="inferred from homology"/>
<evidence type="ECO:0000259" key="4">
    <source>
        <dbReference type="Pfam" id="PF13017"/>
    </source>
</evidence>
<keyword evidence="5" id="KW-1185">Reference proteome</keyword>
<evidence type="ECO:0000313" key="6">
    <source>
        <dbReference type="RefSeq" id="XP_017863025.1"/>
    </source>
</evidence>
<feature type="compositionally biased region" description="Basic residues" evidence="3">
    <location>
        <begin position="437"/>
        <end position="447"/>
    </location>
</feature>
<name>A0ABM1P739_DROAR</name>
<comment type="similarity">
    <text evidence="1">Belongs to the maelstrom family.</text>
</comment>
<sequence length="728" mass="83532">MTRKPRKILHNSARQKPNAKKVTEYQPVMSTSGQLKEDARRSQVKALVDASVQRGELASHSYYFIMVNCLSGNHMPLDLAAAQFSLINGLQNIHYTPVDQALDNDYLKGIHAELLEFLRLKCDPEDELPPVFTLQRKAGIASKALKLLNGGEASQINVLPIQFLCHALKQATCKAAKLPPPDSIHNTHLQFNQWDHGWDRHNQINLSKQFCISYIKRWCFTFANYMCSDLGIKMIPNRHMPSDRNDSDVEGSPDRASPLDATKINQEATVSYEEHINQNALDTLNSLDLDSIFENDDNWESTEEQNSSSIQVNDHSEKEDIILVEDENLEIVPPPPPILDQALIDDCAIFKRRPKKLQIDSDNNEIKHQAEGNKSEKTVCRTQKNTKRDYQCLNTNRISGLQEPVASEIVRDGLNRNKCRSPIRQIHQRPINCLGRWRSRSRSRSRSVSRNSQDHGRYSSSRKSRRSRSRSEEGNISPSRRLLIDRNVGRDRKISPIRWQKYHGSPSHSPRRLNCNMSGGYRKSDRKSREQREYSISPPLGATNKYCTTERHNSRCEDVSNDQNALQLAPQCSRPAFPVSQYYPQHTINIQNFHINSVLSTERPVSPQASKIRIPVLTAVPSQIPSHITYNNFGSHLSYNHEAYYEVQQSMEYQHSLLSYCELRSVMKTAEMKDLPENDLRHRLKMRNESWSQTDYYSGQQNLAQAYQMSAYPMSWNNGYGSNLPNNF</sequence>
<evidence type="ECO:0000256" key="2">
    <source>
        <dbReference type="ARBA" id="ARBA00023158"/>
    </source>
</evidence>
<organism evidence="5 6">
    <name type="scientific">Drosophila arizonae</name>
    <name type="common">Fruit fly</name>
    <dbReference type="NCBI Taxonomy" id="7263"/>
    <lineage>
        <taxon>Eukaryota</taxon>
        <taxon>Metazoa</taxon>
        <taxon>Ecdysozoa</taxon>
        <taxon>Arthropoda</taxon>
        <taxon>Hexapoda</taxon>
        <taxon>Insecta</taxon>
        <taxon>Pterygota</taxon>
        <taxon>Neoptera</taxon>
        <taxon>Endopterygota</taxon>
        <taxon>Diptera</taxon>
        <taxon>Brachycera</taxon>
        <taxon>Muscomorpha</taxon>
        <taxon>Ephydroidea</taxon>
        <taxon>Drosophilidae</taxon>
        <taxon>Drosophila</taxon>
    </lineage>
</organism>
<evidence type="ECO:0000256" key="1">
    <source>
        <dbReference type="ARBA" id="ARBA00007057"/>
    </source>
</evidence>
<dbReference type="RefSeq" id="XP_017863025.1">
    <property type="nucleotide sequence ID" value="XM_018007536.1"/>
</dbReference>
<accession>A0ABM1P739</accession>
<reference evidence="5" key="2">
    <citation type="journal article" date="2016" name="G3 (Bethesda)">
        <title>Genome Evolution in Three Species of Cactophilic Drosophila.</title>
        <authorList>
            <person name="Sanchez-Flores A."/>
            <person name="Penazola F."/>
            <person name="Carpinteyro-Ponce J."/>
            <person name="Nazario-Yepiz N."/>
            <person name="Abreu-Goodger C."/>
            <person name="Machado C.A."/>
            <person name="Markow T.A."/>
        </authorList>
    </citation>
    <scope>NUCLEOTIDE SEQUENCE [LARGE SCALE GENOMIC DNA]</scope>
</reference>
<reference evidence="6" key="3">
    <citation type="submission" date="2025-08" db="UniProtKB">
        <authorList>
            <consortium name="RefSeq"/>
        </authorList>
    </citation>
    <scope>IDENTIFICATION</scope>
    <source>
        <tissue evidence="6">Whole organism</tissue>
    </source>
</reference>
<keyword evidence="2" id="KW-0943">RNA-mediated gene silencing</keyword>
<feature type="region of interest" description="Disordered" evidence="3">
    <location>
        <begin position="1"/>
        <end position="22"/>
    </location>
</feature>
<feature type="compositionally biased region" description="Basic and acidic residues" evidence="3">
    <location>
        <begin position="482"/>
        <end position="494"/>
    </location>
</feature>
<dbReference type="InterPro" id="IPR024970">
    <property type="entry name" value="Maelstrom"/>
</dbReference>
<dbReference type="Pfam" id="PF13017">
    <property type="entry name" value="Maelstrom"/>
    <property type="match status" value="1"/>
</dbReference>
<gene>
    <name evidence="6" type="primary">LOC108613806</name>
</gene>
<evidence type="ECO:0000313" key="5">
    <source>
        <dbReference type="Proteomes" id="UP000694904"/>
    </source>
</evidence>